<dbReference type="AlphaFoldDB" id="A0A081NE67"/>
<keyword evidence="1" id="KW-0732">Signal</keyword>
<feature type="signal peptide" evidence="1">
    <location>
        <begin position="1"/>
        <end position="21"/>
    </location>
</feature>
<name>A0A081NE67_9GAMM</name>
<accession>A0A081NE67</accession>
<dbReference type="RefSeq" id="WP_034838796.1">
    <property type="nucleotide sequence ID" value="NZ_JOKH01000004.1"/>
</dbReference>
<gene>
    <name evidence="3" type="ORF">GZ78_18785</name>
</gene>
<dbReference type="SUPFAM" id="SSF53474">
    <property type="entry name" value="alpha/beta-Hydrolases"/>
    <property type="match status" value="1"/>
</dbReference>
<feature type="chain" id="PRO_5001760739" description="Bacterial virulence factor lipase N-terminal domain-containing protein" evidence="1">
    <location>
        <begin position="22"/>
        <end position="862"/>
    </location>
</feature>
<sequence length="862" mass="94339">MMQYTRLAKAVSLTLPLILLAGCDEVFDDNVDEVTLQSQTLKFDPSNGVIPYPNDIVGFDEDGTLKVPGETDWANTEGDSPNVYWNFYGAQKGWGTSVPMILEFTKAPEEAGGSPTIDPASFQNSIKMFKEVDGVLESLEWNKDYRAILAKAGTINIEPLKPFEENTRYFLALTNGLKDSHGQTLQASSAYRQLLSSNDEMGLHLQEVIDKLDSAGLSSDSIVYGADFTTGGNLSIIRPVVTEYLDEYSSDTKITDLVEVPVPSPMKDEKKNFILQEVETALAKNDVVMPELAADEVIFRTFTAKINLPNYMDTPRSVGPNSNCSYNPYVDSLAGSEPANFNEYRVAPQEFCPGAYSFWQTGAAAGEPSGIPVTAENASDIYVFKEPENNLLNLVIYLPMDPPENGNSYPVFMNSHGYGGTKEDATLSAKTLTAKGYAVVSLDHPMHGERAVDVDLDGTVDLTAEERRTDYVSPENLMTTRGFMWQTLIDYVGIRMALSKGVSIPGGSDTLSTDNVHMMGGSLGGITGTSISSLMRDSQEENPDYSDQLNLKTTSVSVPGGGVASILMQSPLLLEEMKQDILDAASFRLFMAEKLGFYNPRVNLSKDDKVTALDEVDEYRESLDGENISQPELIENEMVRARANKILSTSKAMGFTADEAPSEFAEFEEQVWSEYQRPSEIVYQSTIDPSDPINFAKVLAKYRDEPIFLNEAVGDGSNDLSLLDMGLALMTDGNEWNPGDFVIINQADEMPLGGTDPLIRALELDILQGGATTGDADNPIRGAARYGYGTHMSSWVPLPLAIIDKDLLPNDTSVHNSIVNGIMTMAESNGTEITIKNYGTTNGDSLLLPESEFPTQPEYKLR</sequence>
<reference evidence="3 4" key="1">
    <citation type="submission" date="2014-06" db="EMBL/GenBank/DDBJ databases">
        <title>Whole Genome Sequences of Three Symbiotic Endozoicomonas Bacteria.</title>
        <authorList>
            <person name="Neave M.J."/>
            <person name="Apprill A."/>
            <person name="Voolstra C.R."/>
        </authorList>
    </citation>
    <scope>NUCLEOTIDE SEQUENCE [LARGE SCALE GENOMIC DNA]</scope>
    <source>
        <strain evidence="3 4">DSM 25634</strain>
    </source>
</reference>
<dbReference type="Pfam" id="PF12262">
    <property type="entry name" value="Lipase_bact_N"/>
    <property type="match status" value="1"/>
</dbReference>
<comment type="caution">
    <text evidence="3">The sequence shown here is derived from an EMBL/GenBank/DDBJ whole genome shotgun (WGS) entry which is preliminary data.</text>
</comment>
<feature type="domain" description="Bacterial virulence factor lipase N-terminal" evidence="2">
    <location>
        <begin position="40"/>
        <end position="230"/>
    </location>
</feature>
<evidence type="ECO:0000259" key="2">
    <source>
        <dbReference type="Pfam" id="PF12262"/>
    </source>
</evidence>
<dbReference type="Proteomes" id="UP000028073">
    <property type="component" value="Unassembled WGS sequence"/>
</dbReference>
<evidence type="ECO:0000313" key="4">
    <source>
        <dbReference type="Proteomes" id="UP000028073"/>
    </source>
</evidence>
<keyword evidence="4" id="KW-1185">Reference proteome</keyword>
<dbReference type="Gene3D" id="3.40.50.1820">
    <property type="entry name" value="alpha/beta hydrolase"/>
    <property type="match status" value="1"/>
</dbReference>
<organism evidence="3 4">
    <name type="scientific">Endozoicomonas numazuensis</name>
    <dbReference type="NCBI Taxonomy" id="1137799"/>
    <lineage>
        <taxon>Bacteria</taxon>
        <taxon>Pseudomonadati</taxon>
        <taxon>Pseudomonadota</taxon>
        <taxon>Gammaproteobacteria</taxon>
        <taxon>Oceanospirillales</taxon>
        <taxon>Endozoicomonadaceae</taxon>
        <taxon>Endozoicomonas</taxon>
    </lineage>
</organism>
<dbReference type="eggNOG" id="COG1073">
    <property type="taxonomic scope" value="Bacteria"/>
</dbReference>
<dbReference type="EMBL" id="JOKH01000004">
    <property type="protein sequence ID" value="KEQ16740.1"/>
    <property type="molecule type" value="Genomic_DNA"/>
</dbReference>
<dbReference type="InterPro" id="IPR025920">
    <property type="entry name" value="Lipase_bact_N"/>
</dbReference>
<proteinExistence type="predicted"/>
<dbReference type="STRING" id="1137799.GZ78_18785"/>
<dbReference type="PROSITE" id="PS51257">
    <property type="entry name" value="PROKAR_LIPOPROTEIN"/>
    <property type="match status" value="1"/>
</dbReference>
<evidence type="ECO:0000256" key="1">
    <source>
        <dbReference type="SAM" id="SignalP"/>
    </source>
</evidence>
<evidence type="ECO:0000313" key="3">
    <source>
        <dbReference type="EMBL" id="KEQ16740.1"/>
    </source>
</evidence>
<dbReference type="InterPro" id="IPR029058">
    <property type="entry name" value="AB_hydrolase_fold"/>
</dbReference>
<protein>
    <recommendedName>
        <fullName evidence="2">Bacterial virulence factor lipase N-terminal domain-containing protein</fullName>
    </recommendedName>
</protein>
<dbReference type="OrthoDB" id="5477453at2"/>